<dbReference type="Pfam" id="PF02838">
    <property type="entry name" value="Glyco_hydro_20b"/>
    <property type="match status" value="1"/>
</dbReference>
<dbReference type="PANTHER" id="PTHR43678">
    <property type="entry name" value="PUTATIVE (AFU_ORTHOLOGUE AFUA_2G00640)-RELATED"/>
    <property type="match status" value="1"/>
</dbReference>
<dbReference type="Gene3D" id="3.20.20.80">
    <property type="entry name" value="Glycosidases"/>
    <property type="match status" value="1"/>
</dbReference>
<keyword evidence="4" id="KW-0378">Hydrolase</keyword>
<keyword evidence="10" id="KW-1185">Reference proteome</keyword>
<dbReference type="SUPFAM" id="SSF51445">
    <property type="entry name" value="(Trans)glycosidases"/>
    <property type="match status" value="1"/>
</dbReference>
<dbReference type="InterPro" id="IPR025705">
    <property type="entry name" value="Beta_hexosaminidase_sua/sub"/>
</dbReference>
<sequence length="748" mass="81722">MSPLWKHHALATAFSCALGLVGSASSLSLDGLPTVPFVAASPPGLFSLRNIDAIVVDERYANATDEDGSTLILPTLLQFASTFAQDLESVFNLSVAVSVAPAGNTKEDGQLFLTIDKSDTSGFVDAAGRLTSEAYRLHVGSTGITATGASALGVWWATRTVLQLALLHADTSIPLGIPLGNVTDSPGWATRGMMLDVGRHYYPPDFLADLCAYMSFFKQNTLHLHLSDNLWNNPRYTRAEFLGLYARFRLWSDDAAVHGLNLFANESYTRADFDRIQASCAARGVTVLPEIEAPGHALVVCQWKPQLAYGRDLSLLNISHPETIPTMQAIWGVFLPWFASKVVSIGADEYQGPADEYYRFVNTLARFIGEHSGKQVRTWGMFPPTPANRHPVAQNISIQHWEFFEDDAYNDYIRNGYAVVNSNDDFYVVNKYGGDGGYPNTINTSRTFDWLPYRFDVHNATRNPPASNPLVLGAIAALWNDPGPNATVYSEAYYAWREGLPALADKQWGGQLTRAAFPGVFAALQPHVPGQNLERRIPSNGTVVFDYAFGGRNGTQKTTIKDTSLNGYDAQTDCLLSTVSSAAEDAQDAQAALAAQAVVSITPNCSITTPLSSKGRNYTLDLSLRVTSMADPTNTTLVAGRDSALMLTPTLTFFSGGNYYRLPPSSISFEDWVDIRILGRGNQTFAEMRPSTPTASSTVVRQEFRMLIALDDDEFRVVEMALEAPLHVLGRGGWTGQVRQFQLLSTAE</sequence>
<dbReference type="CDD" id="cd06564">
    <property type="entry name" value="GH20_DspB_LnbB-like"/>
    <property type="match status" value="1"/>
</dbReference>
<dbReference type="Pfam" id="PF00728">
    <property type="entry name" value="Glyco_hydro_20"/>
    <property type="match status" value="1"/>
</dbReference>
<comment type="similarity">
    <text evidence="2">Belongs to the glycosyl hydrolase 20 family.</text>
</comment>
<evidence type="ECO:0000259" key="7">
    <source>
        <dbReference type="Pfam" id="PF00728"/>
    </source>
</evidence>
<evidence type="ECO:0000313" key="9">
    <source>
        <dbReference type="EMBL" id="CAK7232118.1"/>
    </source>
</evidence>
<gene>
    <name evidence="9" type="ORF">SCUCBS95973_008154</name>
</gene>
<dbReference type="SUPFAM" id="SSF55545">
    <property type="entry name" value="beta-N-acetylhexosaminidase-like domain"/>
    <property type="match status" value="1"/>
</dbReference>
<evidence type="ECO:0000313" key="10">
    <source>
        <dbReference type="Proteomes" id="UP001642405"/>
    </source>
</evidence>
<dbReference type="InterPro" id="IPR015883">
    <property type="entry name" value="Glyco_hydro_20_cat"/>
</dbReference>
<dbReference type="InterPro" id="IPR029018">
    <property type="entry name" value="Hex-like_dom2"/>
</dbReference>
<evidence type="ECO:0000256" key="6">
    <source>
        <dbReference type="SAM" id="SignalP"/>
    </source>
</evidence>
<feature type="chain" id="PRO_5045588080" description="beta-N-acetylhexosaminidase" evidence="6">
    <location>
        <begin position="27"/>
        <end position="748"/>
    </location>
</feature>
<evidence type="ECO:0000256" key="2">
    <source>
        <dbReference type="ARBA" id="ARBA00006285"/>
    </source>
</evidence>
<feature type="domain" description="Glycoside hydrolase family 20 catalytic" evidence="7">
    <location>
        <begin position="191"/>
        <end position="351"/>
    </location>
</feature>
<evidence type="ECO:0000259" key="8">
    <source>
        <dbReference type="Pfam" id="PF02838"/>
    </source>
</evidence>
<comment type="catalytic activity">
    <reaction evidence="1">
        <text>Hydrolysis of terminal non-reducing N-acetyl-D-hexosamine residues in N-acetyl-beta-D-hexosaminides.</text>
        <dbReference type="EC" id="3.2.1.52"/>
    </reaction>
</comment>
<reference evidence="9 10" key="1">
    <citation type="submission" date="2024-01" db="EMBL/GenBank/DDBJ databases">
        <authorList>
            <person name="Allen C."/>
            <person name="Tagirdzhanova G."/>
        </authorList>
    </citation>
    <scope>NUCLEOTIDE SEQUENCE [LARGE SCALE GENOMIC DNA]</scope>
</reference>
<dbReference type="Proteomes" id="UP001642405">
    <property type="component" value="Unassembled WGS sequence"/>
</dbReference>
<dbReference type="EMBL" id="CAWUHB010000062">
    <property type="protein sequence ID" value="CAK7232118.1"/>
    <property type="molecule type" value="Genomic_DNA"/>
</dbReference>
<proteinExistence type="inferred from homology"/>
<name>A0ABP0CJI1_9PEZI</name>
<protein>
    <recommendedName>
        <fullName evidence="3">beta-N-acetylhexosaminidase</fullName>
        <ecNumber evidence="3">3.2.1.52</ecNumber>
    </recommendedName>
</protein>
<evidence type="ECO:0000256" key="3">
    <source>
        <dbReference type="ARBA" id="ARBA00012663"/>
    </source>
</evidence>
<dbReference type="PRINTS" id="PR00738">
    <property type="entry name" value="GLHYDRLASE20"/>
</dbReference>
<evidence type="ECO:0000256" key="4">
    <source>
        <dbReference type="ARBA" id="ARBA00022801"/>
    </source>
</evidence>
<dbReference type="Gene3D" id="3.30.379.10">
    <property type="entry name" value="Chitobiase/beta-hexosaminidase domain 2-like"/>
    <property type="match status" value="1"/>
</dbReference>
<keyword evidence="5" id="KW-0326">Glycosidase</keyword>
<keyword evidence="6" id="KW-0732">Signal</keyword>
<evidence type="ECO:0000256" key="1">
    <source>
        <dbReference type="ARBA" id="ARBA00001231"/>
    </source>
</evidence>
<evidence type="ECO:0000256" key="5">
    <source>
        <dbReference type="ARBA" id="ARBA00023295"/>
    </source>
</evidence>
<feature type="domain" description="Beta-hexosaminidase bacterial type N-terminal" evidence="8">
    <location>
        <begin position="84"/>
        <end position="184"/>
    </location>
</feature>
<dbReference type="PANTHER" id="PTHR43678:SF1">
    <property type="entry name" value="BETA-N-ACETYLHEXOSAMINIDASE"/>
    <property type="match status" value="1"/>
</dbReference>
<dbReference type="InterPro" id="IPR052764">
    <property type="entry name" value="GH20_Enzymes"/>
</dbReference>
<comment type="caution">
    <text evidence="9">The sequence shown here is derived from an EMBL/GenBank/DDBJ whole genome shotgun (WGS) entry which is preliminary data.</text>
</comment>
<accession>A0ABP0CJI1</accession>
<organism evidence="9 10">
    <name type="scientific">Sporothrix curviconia</name>
    <dbReference type="NCBI Taxonomy" id="1260050"/>
    <lineage>
        <taxon>Eukaryota</taxon>
        <taxon>Fungi</taxon>
        <taxon>Dikarya</taxon>
        <taxon>Ascomycota</taxon>
        <taxon>Pezizomycotina</taxon>
        <taxon>Sordariomycetes</taxon>
        <taxon>Sordariomycetidae</taxon>
        <taxon>Ophiostomatales</taxon>
        <taxon>Ophiostomataceae</taxon>
        <taxon>Sporothrix</taxon>
    </lineage>
</organism>
<dbReference type="EC" id="3.2.1.52" evidence="3"/>
<dbReference type="InterPro" id="IPR015882">
    <property type="entry name" value="HEX_bac_N"/>
</dbReference>
<dbReference type="InterPro" id="IPR017853">
    <property type="entry name" value="GH"/>
</dbReference>
<feature type="signal peptide" evidence="6">
    <location>
        <begin position="1"/>
        <end position="26"/>
    </location>
</feature>